<evidence type="ECO:0000313" key="1">
    <source>
        <dbReference type="EMBL" id="MBD2694424.1"/>
    </source>
</evidence>
<proteinExistence type="predicted"/>
<gene>
    <name evidence="1" type="ORF">H6G68_22215</name>
</gene>
<accession>A0ABR8J9B2</accession>
<organism evidence="1 2">
    <name type="scientific">Anabaena catenula FACHB-362</name>
    <dbReference type="NCBI Taxonomy" id="2692877"/>
    <lineage>
        <taxon>Bacteria</taxon>
        <taxon>Bacillati</taxon>
        <taxon>Cyanobacteriota</taxon>
        <taxon>Cyanophyceae</taxon>
        <taxon>Nostocales</taxon>
        <taxon>Nostocaceae</taxon>
        <taxon>Anabaena</taxon>
    </lineage>
</organism>
<dbReference type="Proteomes" id="UP000660381">
    <property type="component" value="Unassembled WGS sequence"/>
</dbReference>
<name>A0ABR8J9B2_9NOST</name>
<evidence type="ECO:0000313" key="2">
    <source>
        <dbReference type="Proteomes" id="UP000660381"/>
    </source>
</evidence>
<reference evidence="1 2" key="1">
    <citation type="journal article" date="2020" name="ISME J.">
        <title>Comparative genomics reveals insights into cyanobacterial evolution and habitat adaptation.</title>
        <authorList>
            <person name="Chen M.Y."/>
            <person name="Teng W.K."/>
            <person name="Zhao L."/>
            <person name="Hu C.X."/>
            <person name="Zhou Y.K."/>
            <person name="Han B.P."/>
            <person name="Song L.R."/>
            <person name="Shu W.S."/>
        </authorList>
    </citation>
    <scope>NUCLEOTIDE SEQUENCE [LARGE SCALE GENOMIC DNA]</scope>
    <source>
        <strain evidence="1 2">FACHB-362</strain>
    </source>
</reference>
<dbReference type="RefSeq" id="WP_190908590.1">
    <property type="nucleotide sequence ID" value="NZ_JACJTQ010000048.1"/>
</dbReference>
<keyword evidence="2" id="KW-1185">Reference proteome</keyword>
<sequence length="109" mass="12044">MATATSLIQTATVINTCATGINELASLVGRDEITALDYIHKVVFESSGWEFNGSHLLREQMLSIYTRISLLGQMHPQFNDLVDQLYLLIAEATKLLNQVFEALMPTSGV</sequence>
<protein>
    <submittedName>
        <fullName evidence="1">Uncharacterized protein</fullName>
    </submittedName>
</protein>
<dbReference type="EMBL" id="JACJTQ010000048">
    <property type="protein sequence ID" value="MBD2694424.1"/>
    <property type="molecule type" value="Genomic_DNA"/>
</dbReference>
<comment type="caution">
    <text evidence="1">The sequence shown here is derived from an EMBL/GenBank/DDBJ whole genome shotgun (WGS) entry which is preliminary data.</text>
</comment>